<proteinExistence type="predicted"/>
<evidence type="ECO:0000313" key="4">
    <source>
        <dbReference type="EMBL" id="CAL6075736.1"/>
    </source>
</evidence>
<comment type="caution">
    <text evidence="3">The sequence shown here is derived from an EMBL/GenBank/DDBJ whole genome shotgun (WGS) entry which is preliminary data.</text>
</comment>
<evidence type="ECO:0000313" key="3">
    <source>
        <dbReference type="EMBL" id="CAI9915845.1"/>
    </source>
</evidence>
<keyword evidence="5" id="KW-1185">Reference proteome</keyword>
<reference evidence="4 5" key="2">
    <citation type="submission" date="2024-07" db="EMBL/GenBank/DDBJ databases">
        <authorList>
            <person name="Akdeniz Z."/>
        </authorList>
    </citation>
    <scope>NUCLEOTIDE SEQUENCE [LARGE SCALE GENOMIC DNA]</scope>
</reference>
<feature type="coiled-coil region" evidence="1">
    <location>
        <begin position="342"/>
        <end position="369"/>
    </location>
</feature>
<evidence type="ECO:0000256" key="1">
    <source>
        <dbReference type="SAM" id="Coils"/>
    </source>
</evidence>
<reference evidence="3" key="1">
    <citation type="submission" date="2023-06" db="EMBL/GenBank/DDBJ databases">
        <authorList>
            <person name="Kurt Z."/>
        </authorList>
    </citation>
    <scope>NUCLEOTIDE SEQUENCE</scope>
</reference>
<dbReference type="Proteomes" id="UP001642409">
    <property type="component" value="Unassembled WGS sequence"/>
</dbReference>
<protein>
    <submittedName>
        <fullName evidence="3">Uncharacterized protein</fullName>
    </submittedName>
</protein>
<dbReference type="EMBL" id="CATOUU010000082">
    <property type="protein sequence ID" value="CAI9915845.1"/>
    <property type="molecule type" value="Genomic_DNA"/>
</dbReference>
<keyword evidence="2" id="KW-1133">Transmembrane helix</keyword>
<dbReference type="EMBL" id="CAXDID020000316">
    <property type="protein sequence ID" value="CAL6075736.1"/>
    <property type="molecule type" value="Genomic_DNA"/>
</dbReference>
<sequence length="1118" mass="120643">MSSQIIVDSTINISTQFQVVSGALLCLICDVEIRKCTLVFIASGLQVSGMIIEPKESITIQQSFIQFRISSMNSSGLTNVVKQSSVTILISQCKLAGSNQLESENNGYIASAIFANILLNITQFVICVDETSRFGQDVVKIRSLGYESVQCDVCDSQYVVYGICGEMLKYSENVNGMLQCVHPFEYVDSQCKCASGYLLNNSKCIDVVESINAMINLLSSSKKDTTQLLDQVVENIENKLILVDQRVLSNVTEVEQRIISNFSQSDHNLLMNTSTLDYRIYQNISLIQNDILEKYITADTNLLSNTTVLDWRIFNNVSMLNTTMSTSLQNISLLLKDFNNSLQSQHSLIEQQQNIINNLTQQINCTSNQGFSMKNGECVQVQCAITGQFSINGICQCSIMNSIVQAGSCVCPVNSNVIGTACVCSISGQSMLNGQCVCPTTGAFVQSNACTCGLNSFNISNTCSCPSGASLINGACTCSNVNAYISENKCVCPTFSLLVGNTCMCPRNSQIVSNECVCNLISGQVMNNGVCKCHTANAYVNNGACVCGVDAVNVSNVCTCPAKSSLINNVCTCDQITGQQMITGICSCPSGQYVVNNSCHLSNYVITTSNFECSQEVFSQSFYVQSILQLINNSGNFSAGYVFNAATKVENAFIDISDNVYSTVVYPLFQSQSTFMNCKIQFGTQTLNSGSFIISSSTSISINQMNIISRPYSQLKVSAAQQLTILTTSTTSANVTNLFVNLSFAPSSGNISLFNNINGVFSITGYQILGSYVSTGMVAMIGVNLNTATVNVNHVSFQPNIYNVGNSSSYLFGNAITTTSRIQINSFAVVLGNSSNFLLLGSVSTTNQDTNYYLFGGLIAYIGSASTISMNNIIYDSYQRFSTNYVSKSGFLVGYLSSCSNNVKVSNICMQQNMKSTTQQFVCFGIIGWNQGNISIENTSIIFFAQATYIYCFGIIGYQQINSLFAEVQNLKTSVSLSSISGDFVGSIFGADQATNSSVQNMIVIEGSINSGAMHIGGFTGQLHPYVNLTIYNSTISQTTISGTTSVGGYVGICYSAFYLLNSKIQFIRIFGSAYIGIIIGEKGNDVISFAGSSSTSNYINGAQQNNCAALSNWINGC</sequence>
<keyword evidence="2" id="KW-0812">Transmembrane</keyword>
<dbReference type="AlphaFoldDB" id="A0AA86NAI4"/>
<keyword evidence="1" id="KW-0175">Coiled coil</keyword>
<feature type="transmembrane region" description="Helical" evidence="2">
    <location>
        <begin position="852"/>
        <end position="875"/>
    </location>
</feature>
<evidence type="ECO:0000313" key="5">
    <source>
        <dbReference type="Proteomes" id="UP001642409"/>
    </source>
</evidence>
<name>A0AA86NAI4_9EUKA</name>
<accession>A0AA86NAI4</accession>
<keyword evidence="2" id="KW-0472">Membrane</keyword>
<gene>
    <name evidence="3" type="ORF">HINF_LOCUS3490</name>
    <name evidence="4" type="ORF">HINF_LOCUS57350</name>
</gene>
<evidence type="ECO:0000256" key="2">
    <source>
        <dbReference type="SAM" id="Phobius"/>
    </source>
</evidence>
<organism evidence="3">
    <name type="scientific">Hexamita inflata</name>
    <dbReference type="NCBI Taxonomy" id="28002"/>
    <lineage>
        <taxon>Eukaryota</taxon>
        <taxon>Metamonada</taxon>
        <taxon>Diplomonadida</taxon>
        <taxon>Hexamitidae</taxon>
        <taxon>Hexamitinae</taxon>
        <taxon>Hexamita</taxon>
    </lineage>
</organism>